<dbReference type="InterPro" id="IPR031107">
    <property type="entry name" value="Small_HSP"/>
</dbReference>
<evidence type="ECO:0000259" key="3">
    <source>
        <dbReference type="PROSITE" id="PS01031"/>
    </source>
</evidence>
<dbReference type="PROSITE" id="PS01031">
    <property type="entry name" value="SHSP"/>
    <property type="match status" value="1"/>
</dbReference>
<dbReference type="Pfam" id="PF00011">
    <property type="entry name" value="HSP20"/>
    <property type="match status" value="1"/>
</dbReference>
<dbReference type="Proteomes" id="UP000228568">
    <property type="component" value="Unassembled WGS sequence"/>
</dbReference>
<dbReference type="SUPFAM" id="SSF49764">
    <property type="entry name" value="HSP20-like chaperones"/>
    <property type="match status" value="1"/>
</dbReference>
<gene>
    <name evidence="4" type="ORF">COX81_00560</name>
</gene>
<name>A0A2M7V9U5_9BACT</name>
<evidence type="ECO:0000313" key="5">
    <source>
        <dbReference type="Proteomes" id="UP000228568"/>
    </source>
</evidence>
<dbReference type="InterPro" id="IPR002068">
    <property type="entry name" value="A-crystallin/Hsp20_dom"/>
</dbReference>
<dbReference type="Gene3D" id="2.60.40.790">
    <property type="match status" value="1"/>
</dbReference>
<accession>A0A2M7V9U5</accession>
<dbReference type="CDD" id="cd06464">
    <property type="entry name" value="ACD_sHsps-like"/>
    <property type="match status" value="1"/>
</dbReference>
<proteinExistence type="inferred from homology"/>
<feature type="domain" description="SHSP" evidence="3">
    <location>
        <begin position="43"/>
        <end position="157"/>
    </location>
</feature>
<comment type="caution">
    <text evidence="4">The sequence shown here is derived from an EMBL/GenBank/DDBJ whole genome shotgun (WGS) entry which is preliminary data.</text>
</comment>
<dbReference type="PANTHER" id="PTHR11527">
    <property type="entry name" value="HEAT-SHOCK PROTEIN 20 FAMILY MEMBER"/>
    <property type="match status" value="1"/>
</dbReference>
<protein>
    <recommendedName>
        <fullName evidence="3">SHSP domain-containing protein</fullName>
    </recommendedName>
</protein>
<dbReference type="EMBL" id="PFPK01000008">
    <property type="protein sequence ID" value="PIZ95610.1"/>
    <property type="molecule type" value="Genomic_DNA"/>
</dbReference>
<evidence type="ECO:0000313" key="4">
    <source>
        <dbReference type="EMBL" id="PIZ95610.1"/>
    </source>
</evidence>
<comment type="similarity">
    <text evidence="1 2">Belongs to the small heat shock protein (HSP20) family.</text>
</comment>
<evidence type="ECO:0000256" key="2">
    <source>
        <dbReference type="RuleBase" id="RU003616"/>
    </source>
</evidence>
<dbReference type="AlphaFoldDB" id="A0A2M7V9U5"/>
<dbReference type="InterPro" id="IPR008978">
    <property type="entry name" value="HSP20-like_chaperone"/>
</dbReference>
<organism evidence="4 5">
    <name type="scientific">Candidatus Magasanikbacteria bacterium CG_4_10_14_0_2_um_filter_37_12</name>
    <dbReference type="NCBI Taxonomy" id="1974637"/>
    <lineage>
        <taxon>Bacteria</taxon>
        <taxon>Candidatus Magasanikiibacteriota</taxon>
    </lineage>
</organism>
<evidence type="ECO:0000256" key="1">
    <source>
        <dbReference type="PROSITE-ProRule" id="PRU00285"/>
    </source>
</evidence>
<sequence length="157" mass="17908">MKSDNKKLNDPIFEMVFGSSLGRDSFVSATPSQKTPQGKEWYEDHREGQLAVDVFENDDEIVIVSTMAGAVTDKIEVYVHNDLLTIRGERHEPLEMEKATRYFHEECYWGKFSRTIVLPVDVQGDMAGAEYKNGILVVTIPKMHQKSTKIKIEVVEE</sequence>
<reference evidence="5" key="1">
    <citation type="submission" date="2017-09" db="EMBL/GenBank/DDBJ databases">
        <title>Depth-based differentiation of microbial function through sediment-hosted aquifers and enrichment of novel symbionts in the deep terrestrial subsurface.</title>
        <authorList>
            <person name="Probst A.J."/>
            <person name="Ladd B."/>
            <person name="Jarett J.K."/>
            <person name="Geller-Mcgrath D.E."/>
            <person name="Sieber C.M.K."/>
            <person name="Emerson J.B."/>
            <person name="Anantharaman K."/>
            <person name="Thomas B.C."/>
            <person name="Malmstrom R."/>
            <person name="Stieglmeier M."/>
            <person name="Klingl A."/>
            <person name="Woyke T."/>
            <person name="Ryan C.M."/>
            <person name="Banfield J.F."/>
        </authorList>
    </citation>
    <scope>NUCLEOTIDE SEQUENCE [LARGE SCALE GENOMIC DNA]</scope>
</reference>